<dbReference type="Proteomes" id="UP001379533">
    <property type="component" value="Chromosome"/>
</dbReference>
<gene>
    <name evidence="1" type="ORF">LZC95_36275</name>
</gene>
<protein>
    <submittedName>
        <fullName evidence="1">DUF952 domain-containing protein</fullName>
    </submittedName>
</protein>
<dbReference type="PANTHER" id="PTHR34129">
    <property type="entry name" value="BLR1139 PROTEIN"/>
    <property type="match status" value="1"/>
</dbReference>
<sequence length="110" mass="11823">MRWLFHIATSATWSAFQADGSDAYTAPSLATEGFIHCSYRDAVAESAKLYFPKDASLVVLRIDPRALTAPVVVANTPRGPMPHVHGAIPRAAVRAVSSLADFAREPDSIT</sequence>
<evidence type="ECO:0000313" key="1">
    <source>
        <dbReference type="EMBL" id="WXA91897.1"/>
    </source>
</evidence>
<dbReference type="EMBL" id="CP089982">
    <property type="protein sequence ID" value="WXA91897.1"/>
    <property type="molecule type" value="Genomic_DNA"/>
</dbReference>
<reference evidence="1 2" key="1">
    <citation type="submission" date="2021-12" db="EMBL/GenBank/DDBJ databases">
        <title>Discovery of the Pendulisporaceae a myxobacterial family with distinct sporulation behavior and unique specialized metabolism.</title>
        <authorList>
            <person name="Garcia R."/>
            <person name="Popoff A."/>
            <person name="Bader C.D."/>
            <person name="Loehr J."/>
            <person name="Walesch S."/>
            <person name="Walt C."/>
            <person name="Boldt J."/>
            <person name="Bunk B."/>
            <person name="Haeckl F.J.F.P.J."/>
            <person name="Gunesch A.P."/>
            <person name="Birkelbach J."/>
            <person name="Nuebel U."/>
            <person name="Pietschmann T."/>
            <person name="Bach T."/>
            <person name="Mueller R."/>
        </authorList>
    </citation>
    <scope>NUCLEOTIDE SEQUENCE [LARGE SCALE GENOMIC DNA]</scope>
    <source>
        <strain evidence="1 2">MSr12523</strain>
    </source>
</reference>
<dbReference type="RefSeq" id="WP_394842514.1">
    <property type="nucleotide sequence ID" value="NZ_CP089982.1"/>
</dbReference>
<name>A0ABZ2K3W5_9BACT</name>
<evidence type="ECO:0000313" key="2">
    <source>
        <dbReference type="Proteomes" id="UP001379533"/>
    </source>
</evidence>
<dbReference type="PANTHER" id="PTHR34129:SF1">
    <property type="entry name" value="DUF952 DOMAIN-CONTAINING PROTEIN"/>
    <property type="match status" value="1"/>
</dbReference>
<dbReference type="Pfam" id="PF06108">
    <property type="entry name" value="DUF952"/>
    <property type="match status" value="1"/>
</dbReference>
<organism evidence="1 2">
    <name type="scientific">Pendulispora brunnea</name>
    <dbReference type="NCBI Taxonomy" id="2905690"/>
    <lineage>
        <taxon>Bacteria</taxon>
        <taxon>Pseudomonadati</taxon>
        <taxon>Myxococcota</taxon>
        <taxon>Myxococcia</taxon>
        <taxon>Myxococcales</taxon>
        <taxon>Sorangiineae</taxon>
        <taxon>Pendulisporaceae</taxon>
        <taxon>Pendulispora</taxon>
    </lineage>
</organism>
<dbReference type="InterPro" id="IPR009297">
    <property type="entry name" value="DUF952"/>
</dbReference>
<keyword evidence="2" id="KW-1185">Reference proteome</keyword>
<proteinExistence type="predicted"/>
<dbReference type="Gene3D" id="3.20.170.20">
    <property type="entry name" value="Protein of unknown function DUF952"/>
    <property type="match status" value="1"/>
</dbReference>
<dbReference type="SUPFAM" id="SSF56399">
    <property type="entry name" value="ADP-ribosylation"/>
    <property type="match status" value="1"/>
</dbReference>
<accession>A0ABZ2K3W5</accession>